<name>A0AAD4HT97_9PEZI</name>
<comment type="similarity">
    <text evidence="1">Belongs to the short-chain dehydrogenases/reductases (SDR) family.</text>
</comment>
<accession>A0AAD4HT97</accession>
<evidence type="ECO:0000313" key="5">
    <source>
        <dbReference type="EMBL" id="KAG7284569.1"/>
    </source>
</evidence>
<dbReference type="PRINTS" id="PR00081">
    <property type="entry name" value="GDHRDH"/>
</dbReference>
<sequence>MFWGNKSVSFNPEKDIPPLTDKVILVTGGNVGLGKQAVLEYARHHPRLIWLAARTVQKGNAVVDEIRKQVPNAPIQVLELDLASFASVKAAAATVLSTSPRLDILMLNAGIMATAPGLTTDGYELQFGTNHMGHALLTKLLLPLLLQTATLPSADVRVISLSSHGHTYAAKPGIAFDTLKTRAEPLGAIRRYSQSKLANILWARQLAARYPQLTAASVHPGVVSTQLVERATGTPAAFRALTRLAGRFVLTSAEQGVRNQLWASVATGVVSGEYYEPVGVGGLASADGKDEELAKRLWEWTEKELEGHVDLTIIEAFDQGATVDKYVTFYLVTGEEEVYFGQLFKPKKEISLEEYNAALKHIPDSEIYPEVPSDTTLTMAAIGLDDTAAFIKRPGLNCYESGILEETLIVEQISQTQHPNIIRYLGCRVRRGRITSILYICEPGFASLDKDKFVEALGSAVACLHSLGLAHNDINPHNIMVREDGTPVLIDFGSCQPFDGRLQSLGTPGWYEEIFFTSQAKHDAFAPKKLREWLEKPE</sequence>
<feature type="domain" description="Protein kinase" evidence="4">
    <location>
        <begin position="329"/>
        <end position="538"/>
    </location>
</feature>
<reference evidence="5" key="1">
    <citation type="submission" date="2023-02" db="EMBL/GenBank/DDBJ databases">
        <authorList>
            <person name="Palmer J.M."/>
        </authorList>
    </citation>
    <scope>NUCLEOTIDE SEQUENCE</scope>
    <source>
        <strain evidence="5">FW57</strain>
    </source>
</reference>
<dbReference type="PANTHER" id="PTHR24320">
    <property type="entry name" value="RETINOL DEHYDROGENASE"/>
    <property type="match status" value="1"/>
</dbReference>
<dbReference type="Proteomes" id="UP001197093">
    <property type="component" value="Unassembled WGS sequence"/>
</dbReference>
<keyword evidence="6" id="KW-1185">Reference proteome</keyword>
<keyword evidence="2" id="KW-0521">NADP</keyword>
<gene>
    <name evidence="5" type="ORF">NEMBOFW57_010947</name>
</gene>
<dbReference type="SUPFAM" id="SSF56112">
    <property type="entry name" value="Protein kinase-like (PK-like)"/>
    <property type="match status" value="1"/>
</dbReference>
<keyword evidence="3" id="KW-0560">Oxidoreductase</keyword>
<dbReference type="AlphaFoldDB" id="A0AAD4HT97"/>
<dbReference type="InterPro" id="IPR000719">
    <property type="entry name" value="Prot_kinase_dom"/>
</dbReference>
<dbReference type="GO" id="GO:0005524">
    <property type="term" value="F:ATP binding"/>
    <property type="evidence" value="ECO:0007669"/>
    <property type="project" value="InterPro"/>
</dbReference>
<dbReference type="GO" id="GO:0016491">
    <property type="term" value="F:oxidoreductase activity"/>
    <property type="evidence" value="ECO:0007669"/>
    <property type="project" value="UniProtKB-KW"/>
</dbReference>
<dbReference type="EMBL" id="JAHCVI010000006">
    <property type="protein sequence ID" value="KAG7284569.1"/>
    <property type="molecule type" value="Genomic_DNA"/>
</dbReference>
<evidence type="ECO:0000256" key="2">
    <source>
        <dbReference type="ARBA" id="ARBA00022857"/>
    </source>
</evidence>
<evidence type="ECO:0000256" key="3">
    <source>
        <dbReference type="ARBA" id="ARBA00023002"/>
    </source>
</evidence>
<protein>
    <recommendedName>
        <fullName evidence="4">Protein kinase domain-containing protein</fullName>
    </recommendedName>
</protein>
<dbReference type="InterPro" id="IPR002347">
    <property type="entry name" value="SDR_fam"/>
</dbReference>
<dbReference type="InterPro" id="IPR011009">
    <property type="entry name" value="Kinase-like_dom_sf"/>
</dbReference>
<evidence type="ECO:0000313" key="6">
    <source>
        <dbReference type="Proteomes" id="UP001197093"/>
    </source>
</evidence>
<evidence type="ECO:0000256" key="1">
    <source>
        <dbReference type="ARBA" id="ARBA00006484"/>
    </source>
</evidence>
<dbReference type="SUPFAM" id="SSF51735">
    <property type="entry name" value="NAD(P)-binding Rossmann-fold domains"/>
    <property type="match status" value="1"/>
</dbReference>
<dbReference type="InterPro" id="IPR036291">
    <property type="entry name" value="NAD(P)-bd_dom_sf"/>
</dbReference>
<proteinExistence type="inferred from homology"/>
<evidence type="ECO:0000259" key="4">
    <source>
        <dbReference type="PROSITE" id="PS50011"/>
    </source>
</evidence>
<dbReference type="Gene3D" id="1.10.510.10">
    <property type="entry name" value="Transferase(Phosphotransferase) domain 1"/>
    <property type="match status" value="1"/>
</dbReference>
<comment type="caution">
    <text evidence="5">The sequence shown here is derived from an EMBL/GenBank/DDBJ whole genome shotgun (WGS) entry which is preliminary data.</text>
</comment>
<dbReference type="Pfam" id="PF00106">
    <property type="entry name" value="adh_short"/>
    <property type="match status" value="1"/>
</dbReference>
<dbReference type="Pfam" id="PF00069">
    <property type="entry name" value="Pkinase"/>
    <property type="match status" value="1"/>
</dbReference>
<organism evidence="5 6">
    <name type="scientific">Staphylotrichum longicolle</name>
    <dbReference type="NCBI Taxonomy" id="669026"/>
    <lineage>
        <taxon>Eukaryota</taxon>
        <taxon>Fungi</taxon>
        <taxon>Dikarya</taxon>
        <taxon>Ascomycota</taxon>
        <taxon>Pezizomycotina</taxon>
        <taxon>Sordariomycetes</taxon>
        <taxon>Sordariomycetidae</taxon>
        <taxon>Sordariales</taxon>
        <taxon>Chaetomiaceae</taxon>
        <taxon>Staphylotrichum</taxon>
    </lineage>
</organism>
<dbReference type="PANTHER" id="PTHR24320:SF282">
    <property type="entry name" value="WW DOMAIN-CONTAINING OXIDOREDUCTASE"/>
    <property type="match status" value="1"/>
</dbReference>
<dbReference type="PROSITE" id="PS50011">
    <property type="entry name" value="PROTEIN_KINASE_DOM"/>
    <property type="match status" value="1"/>
</dbReference>
<dbReference type="GO" id="GO:0004672">
    <property type="term" value="F:protein kinase activity"/>
    <property type="evidence" value="ECO:0007669"/>
    <property type="project" value="InterPro"/>
</dbReference>
<dbReference type="Gene3D" id="3.40.50.720">
    <property type="entry name" value="NAD(P)-binding Rossmann-like Domain"/>
    <property type="match status" value="1"/>
</dbReference>